<reference evidence="1 2" key="1">
    <citation type="submission" date="2018-11" db="EMBL/GenBank/DDBJ databases">
        <authorList>
            <consortium name="Pathogen Informatics"/>
        </authorList>
    </citation>
    <scope>NUCLEOTIDE SEQUENCE [LARGE SCALE GENOMIC DNA]</scope>
</reference>
<evidence type="ECO:0000313" key="2">
    <source>
        <dbReference type="Proteomes" id="UP000281553"/>
    </source>
</evidence>
<dbReference type="AlphaFoldDB" id="A0A3P7PIS2"/>
<dbReference type="EMBL" id="UYRU01126365">
    <property type="protein sequence ID" value="VDN49903.1"/>
    <property type="molecule type" value="Genomic_DNA"/>
</dbReference>
<dbReference type="Proteomes" id="UP000281553">
    <property type="component" value="Unassembled WGS sequence"/>
</dbReference>
<gene>
    <name evidence="1" type="ORF">DILT_LOCUS19930</name>
</gene>
<keyword evidence="2" id="KW-1185">Reference proteome</keyword>
<sequence>MIFKGENARYAVPVTINDPTDIAELIFKGENGEEAKFGITIPTKRPSETLAQPFKETFELSFMPKALEAPGAKTPPQSPCGDRAIGVCKSNVKGKTEFYDY</sequence>
<organism evidence="1 2">
    <name type="scientific">Dibothriocephalus latus</name>
    <name type="common">Fish tapeworm</name>
    <name type="synonym">Diphyllobothrium latum</name>
    <dbReference type="NCBI Taxonomy" id="60516"/>
    <lineage>
        <taxon>Eukaryota</taxon>
        <taxon>Metazoa</taxon>
        <taxon>Spiralia</taxon>
        <taxon>Lophotrochozoa</taxon>
        <taxon>Platyhelminthes</taxon>
        <taxon>Cestoda</taxon>
        <taxon>Eucestoda</taxon>
        <taxon>Diphyllobothriidea</taxon>
        <taxon>Diphyllobothriidae</taxon>
        <taxon>Dibothriocephalus</taxon>
    </lineage>
</organism>
<evidence type="ECO:0000313" key="1">
    <source>
        <dbReference type="EMBL" id="VDN49903.1"/>
    </source>
</evidence>
<protein>
    <submittedName>
        <fullName evidence="1">Uncharacterized protein</fullName>
    </submittedName>
</protein>
<name>A0A3P7PIS2_DIBLA</name>
<proteinExistence type="predicted"/>
<accession>A0A3P7PIS2</accession>